<dbReference type="GO" id="GO:0022857">
    <property type="term" value="F:transmembrane transporter activity"/>
    <property type="evidence" value="ECO:0007669"/>
    <property type="project" value="InterPro"/>
</dbReference>
<name>A0A1N6ER38_9LACT</name>
<organism evidence="7 8">
    <name type="scientific">Carnobacterium alterfunditum</name>
    <dbReference type="NCBI Taxonomy" id="28230"/>
    <lineage>
        <taxon>Bacteria</taxon>
        <taxon>Bacillati</taxon>
        <taxon>Bacillota</taxon>
        <taxon>Bacilli</taxon>
        <taxon>Lactobacillales</taxon>
        <taxon>Carnobacteriaceae</taxon>
        <taxon>Carnobacterium</taxon>
    </lineage>
</organism>
<sequence>MNETMEKIRQDFKNSQATIPLIAVLIALVIGAIVMLIGGYDPIAAYESLVLKIFGSPYDIGETVRAIIPLILSGFAVAVASKAGIFNIGVDGQIIMGAVSSLLVGTLIDLPPVIHGIVAIIVGVIAGGLWGVLIASLKTKFGINEVISSIMLNYIALYLSHMLIKSFAAQEGTARSSLIKESASVSFPSLNDLFSGARIHWGFIIIPFVIFGFYYFFEKTRWGYETKTVGLNPDAANYSGMKVNGILIRTMFISGALGGLIGALDTLGVYGYVAIVSSTSGVGFDGVAVALLGGNSTIGTTLAGILIGALDYGSQGMQFGAGVPSEIIGIVISLIIFFVAAPGIVKALLPKKKALKREVK</sequence>
<dbReference type="eggNOG" id="COG4603">
    <property type="taxonomic scope" value="Bacteria"/>
</dbReference>
<feature type="transmembrane region" description="Helical" evidence="6">
    <location>
        <begin position="63"/>
        <end position="81"/>
    </location>
</feature>
<keyword evidence="7" id="KW-0762">Sugar transport</keyword>
<keyword evidence="2" id="KW-1003">Cell membrane</keyword>
<keyword evidence="8" id="KW-1185">Reference proteome</keyword>
<protein>
    <submittedName>
        <fullName evidence="7">Simple sugar transport system permease protein</fullName>
    </submittedName>
</protein>
<keyword evidence="5 6" id="KW-0472">Membrane</keyword>
<keyword evidence="3 6" id="KW-0812">Transmembrane</keyword>
<dbReference type="PANTHER" id="PTHR47089:SF1">
    <property type="entry name" value="GUANOSINE ABC TRANSPORTER PERMEASE PROTEIN NUPP"/>
    <property type="match status" value="1"/>
</dbReference>
<dbReference type="InterPro" id="IPR001851">
    <property type="entry name" value="ABC_transp_permease"/>
</dbReference>
<keyword evidence="4 6" id="KW-1133">Transmembrane helix</keyword>
<dbReference type="PANTHER" id="PTHR47089">
    <property type="entry name" value="ABC TRANSPORTER, PERMEASE PROTEIN"/>
    <property type="match status" value="1"/>
</dbReference>
<evidence type="ECO:0000313" key="7">
    <source>
        <dbReference type="EMBL" id="SIN85468.1"/>
    </source>
</evidence>
<gene>
    <name evidence="7" type="ORF">SAMN05878443_0147</name>
</gene>
<accession>A0A1N6ER38</accession>
<proteinExistence type="predicted"/>
<feature type="transmembrane region" description="Helical" evidence="6">
    <location>
        <begin position="246"/>
        <end position="264"/>
    </location>
</feature>
<evidence type="ECO:0000256" key="4">
    <source>
        <dbReference type="ARBA" id="ARBA00022989"/>
    </source>
</evidence>
<reference evidence="8" key="1">
    <citation type="submission" date="2016-11" db="EMBL/GenBank/DDBJ databases">
        <authorList>
            <person name="Varghese N."/>
            <person name="Submissions S."/>
        </authorList>
    </citation>
    <scope>NUCLEOTIDE SEQUENCE [LARGE SCALE GENOMIC DNA]</scope>
    <source>
        <strain evidence="8">313</strain>
    </source>
</reference>
<evidence type="ECO:0000313" key="8">
    <source>
        <dbReference type="Proteomes" id="UP000184758"/>
    </source>
</evidence>
<feature type="transmembrane region" description="Helical" evidence="6">
    <location>
        <begin position="327"/>
        <end position="349"/>
    </location>
</feature>
<feature type="transmembrane region" description="Helical" evidence="6">
    <location>
        <begin position="88"/>
        <end position="108"/>
    </location>
</feature>
<keyword evidence="7" id="KW-0813">Transport</keyword>
<evidence type="ECO:0000256" key="1">
    <source>
        <dbReference type="ARBA" id="ARBA00004651"/>
    </source>
</evidence>
<evidence type="ECO:0000256" key="2">
    <source>
        <dbReference type="ARBA" id="ARBA00022475"/>
    </source>
</evidence>
<feature type="transmembrane region" description="Helical" evidence="6">
    <location>
        <begin position="298"/>
        <end position="315"/>
    </location>
</feature>
<evidence type="ECO:0000256" key="3">
    <source>
        <dbReference type="ARBA" id="ARBA00022692"/>
    </source>
</evidence>
<comment type="subcellular location">
    <subcellularLocation>
        <location evidence="1">Cell membrane</location>
        <topology evidence="1">Multi-pass membrane protein</topology>
    </subcellularLocation>
</comment>
<dbReference type="GO" id="GO:0005886">
    <property type="term" value="C:plasma membrane"/>
    <property type="evidence" value="ECO:0007669"/>
    <property type="project" value="UniProtKB-SubCell"/>
</dbReference>
<dbReference type="CDD" id="cd06580">
    <property type="entry name" value="TM_PBP1_transp_TpRbsC_like"/>
    <property type="match status" value="1"/>
</dbReference>
<evidence type="ECO:0000256" key="5">
    <source>
        <dbReference type="ARBA" id="ARBA00023136"/>
    </source>
</evidence>
<feature type="transmembrane region" description="Helical" evidence="6">
    <location>
        <begin position="146"/>
        <end position="164"/>
    </location>
</feature>
<feature type="transmembrane region" description="Helical" evidence="6">
    <location>
        <begin position="21"/>
        <end position="43"/>
    </location>
</feature>
<dbReference type="STRING" id="28230.SAMN05878443_0147"/>
<feature type="transmembrane region" description="Helical" evidence="6">
    <location>
        <begin position="199"/>
        <end position="217"/>
    </location>
</feature>
<dbReference type="AlphaFoldDB" id="A0A1N6ER38"/>
<dbReference type="EMBL" id="FSRN01000001">
    <property type="protein sequence ID" value="SIN85468.1"/>
    <property type="molecule type" value="Genomic_DNA"/>
</dbReference>
<feature type="transmembrane region" description="Helical" evidence="6">
    <location>
        <begin position="114"/>
        <end position="134"/>
    </location>
</feature>
<dbReference type="Pfam" id="PF02653">
    <property type="entry name" value="BPD_transp_2"/>
    <property type="match status" value="1"/>
</dbReference>
<evidence type="ECO:0000256" key="6">
    <source>
        <dbReference type="SAM" id="Phobius"/>
    </source>
</evidence>
<dbReference type="Proteomes" id="UP000184758">
    <property type="component" value="Unassembled WGS sequence"/>
</dbReference>